<dbReference type="GO" id="GO:0030983">
    <property type="term" value="F:mismatched DNA binding"/>
    <property type="evidence" value="ECO:0007669"/>
    <property type="project" value="InterPro"/>
</dbReference>
<accession>A0A5P1EQV2</accession>
<dbReference type="PANTHER" id="PTHR11361">
    <property type="entry name" value="DNA MISMATCH REPAIR PROTEIN MUTS FAMILY MEMBER"/>
    <property type="match status" value="1"/>
</dbReference>
<keyword evidence="3" id="KW-0227">DNA damage</keyword>
<protein>
    <recommendedName>
        <fullName evidence="11">DNA mismatch repair protein MutS core domain-containing protein</fullName>
    </recommendedName>
</protein>
<dbReference type="GO" id="GO:0006298">
    <property type="term" value="P:mismatch repair"/>
    <property type="evidence" value="ECO:0007669"/>
    <property type="project" value="InterPro"/>
</dbReference>
<dbReference type="EMBL" id="CM007386">
    <property type="protein sequence ID" value="ONK67179.1"/>
    <property type="molecule type" value="Genomic_DNA"/>
</dbReference>
<keyword evidence="5" id="KW-0238">DNA-binding</keyword>
<proteinExistence type="inferred from homology"/>
<dbReference type="SUPFAM" id="SSF53150">
    <property type="entry name" value="DNA repair protein MutS, domain II"/>
    <property type="match status" value="1"/>
</dbReference>
<dbReference type="InterPro" id="IPR017261">
    <property type="entry name" value="DNA_mismatch_repair_MutS/MSH"/>
</dbReference>
<dbReference type="Pfam" id="PF05190">
    <property type="entry name" value="MutS_IV"/>
    <property type="match status" value="1"/>
</dbReference>
<feature type="compositionally biased region" description="Pro residues" evidence="6">
    <location>
        <begin position="35"/>
        <end position="45"/>
    </location>
</feature>
<evidence type="ECO:0000256" key="4">
    <source>
        <dbReference type="ARBA" id="ARBA00022840"/>
    </source>
</evidence>
<evidence type="ECO:0000259" key="7">
    <source>
        <dbReference type="SMART" id="SM00333"/>
    </source>
</evidence>
<evidence type="ECO:0000256" key="6">
    <source>
        <dbReference type="SAM" id="MobiDB-lite"/>
    </source>
</evidence>
<dbReference type="Pfam" id="PF05192">
    <property type="entry name" value="MutS_III"/>
    <property type="match status" value="1"/>
</dbReference>
<dbReference type="AlphaFoldDB" id="A0A5P1EQV2"/>
<dbReference type="Gene3D" id="3.40.1170.10">
    <property type="entry name" value="DNA repair protein MutS, domain I"/>
    <property type="match status" value="1"/>
</dbReference>
<dbReference type="FunFam" id="1.10.1420.10:FF:000005">
    <property type="entry name" value="DNA mismatch repair protein"/>
    <property type="match status" value="1"/>
</dbReference>
<feature type="compositionally biased region" description="Basic and acidic residues" evidence="6">
    <location>
        <begin position="228"/>
        <end position="243"/>
    </location>
</feature>
<comment type="similarity">
    <text evidence="1">Belongs to the DNA mismatch repair MutS family.</text>
</comment>
<dbReference type="Pfam" id="PF01624">
    <property type="entry name" value="MutS_I"/>
    <property type="match status" value="1"/>
</dbReference>
<dbReference type="InterPro" id="IPR036187">
    <property type="entry name" value="DNA_mismatch_repair_MutS_sf"/>
</dbReference>
<dbReference type="SMART" id="SM00333">
    <property type="entry name" value="TUDOR"/>
    <property type="match status" value="1"/>
</dbReference>
<feature type="region of interest" description="Disordered" evidence="6">
    <location>
        <begin position="144"/>
        <end position="261"/>
    </location>
</feature>
<dbReference type="GO" id="GO:0003684">
    <property type="term" value="F:damaged DNA binding"/>
    <property type="evidence" value="ECO:0007669"/>
    <property type="project" value="EnsemblPlants"/>
</dbReference>
<dbReference type="InterPro" id="IPR007860">
    <property type="entry name" value="DNA_mmatch_repair_MutS_con_dom"/>
</dbReference>
<evidence type="ECO:0000256" key="1">
    <source>
        <dbReference type="ARBA" id="ARBA00006271"/>
    </source>
</evidence>
<dbReference type="InterPro" id="IPR007696">
    <property type="entry name" value="DNA_mismatch_repair_MutS_core"/>
</dbReference>
<evidence type="ECO:0008006" key="11">
    <source>
        <dbReference type="Google" id="ProtNLM"/>
    </source>
</evidence>
<evidence type="ECO:0000256" key="3">
    <source>
        <dbReference type="ARBA" id="ARBA00022763"/>
    </source>
</evidence>
<dbReference type="FunFam" id="3.40.1170.10:FF:000002">
    <property type="entry name" value="DNA mismatch repair protein"/>
    <property type="match status" value="1"/>
</dbReference>
<dbReference type="Gramene" id="ONK67179">
    <property type="protein sequence ID" value="ONK67179"/>
    <property type="gene ID" value="A4U43_C06F16950"/>
</dbReference>
<feature type="compositionally biased region" description="Acidic residues" evidence="6">
    <location>
        <begin position="166"/>
        <end position="177"/>
    </location>
</feature>
<name>A0A5P1EQV2_ASPOF</name>
<dbReference type="InterPro" id="IPR007861">
    <property type="entry name" value="DNA_mismatch_repair_MutS_clamp"/>
</dbReference>
<dbReference type="GO" id="GO:0006290">
    <property type="term" value="P:pyrimidine dimer repair"/>
    <property type="evidence" value="ECO:0007669"/>
    <property type="project" value="EnsemblPlants"/>
</dbReference>
<feature type="domain" description="DNA mismatch repair protein MutS core" evidence="8">
    <location>
        <begin position="684"/>
        <end position="976"/>
    </location>
</feature>
<dbReference type="InterPro" id="IPR016151">
    <property type="entry name" value="DNA_mismatch_repair_MutS_N"/>
</dbReference>
<dbReference type="InterPro" id="IPR002999">
    <property type="entry name" value="Tudor"/>
</dbReference>
<keyword evidence="2" id="KW-0547">Nucleotide-binding</keyword>
<feature type="region of interest" description="Disordered" evidence="6">
    <location>
        <begin position="1"/>
        <end position="81"/>
    </location>
</feature>
<dbReference type="Gene3D" id="2.30.30.140">
    <property type="match status" value="1"/>
</dbReference>
<dbReference type="InterPro" id="IPR045076">
    <property type="entry name" value="MutS"/>
</dbReference>
<feature type="compositionally biased region" description="Basic and acidic residues" evidence="6">
    <location>
        <begin position="178"/>
        <end position="194"/>
    </location>
</feature>
<dbReference type="PANTHER" id="PTHR11361:SF150">
    <property type="entry name" value="DNA MISMATCH REPAIR PROTEIN MSH6"/>
    <property type="match status" value="1"/>
</dbReference>
<dbReference type="GO" id="GO:0005524">
    <property type="term" value="F:ATP binding"/>
    <property type="evidence" value="ECO:0007669"/>
    <property type="project" value="UniProtKB-KW"/>
</dbReference>
<keyword evidence="10" id="KW-1185">Reference proteome</keyword>
<dbReference type="Gene3D" id="1.10.1420.10">
    <property type="match status" value="2"/>
</dbReference>
<dbReference type="GO" id="GO:0005634">
    <property type="term" value="C:nucleus"/>
    <property type="evidence" value="ECO:0007669"/>
    <property type="project" value="TreeGrafter"/>
</dbReference>
<dbReference type="InterPro" id="IPR007695">
    <property type="entry name" value="DNA_mismatch_repair_MutS-lik_N"/>
</dbReference>
<evidence type="ECO:0000256" key="2">
    <source>
        <dbReference type="ARBA" id="ARBA00022741"/>
    </source>
</evidence>
<gene>
    <name evidence="9" type="ORF">A4U43_C06F16950</name>
</gene>
<dbReference type="CDD" id="cd20404">
    <property type="entry name" value="Tudor_Agenet_AtEML-like"/>
    <property type="match status" value="1"/>
</dbReference>
<dbReference type="Pfam" id="PF05188">
    <property type="entry name" value="MutS_II"/>
    <property type="match status" value="1"/>
</dbReference>
<evidence type="ECO:0000256" key="5">
    <source>
        <dbReference type="ARBA" id="ARBA00023125"/>
    </source>
</evidence>
<organism evidence="9 10">
    <name type="scientific">Asparagus officinalis</name>
    <name type="common">Garden asparagus</name>
    <dbReference type="NCBI Taxonomy" id="4686"/>
    <lineage>
        <taxon>Eukaryota</taxon>
        <taxon>Viridiplantae</taxon>
        <taxon>Streptophyta</taxon>
        <taxon>Embryophyta</taxon>
        <taxon>Tracheophyta</taxon>
        <taxon>Spermatophyta</taxon>
        <taxon>Magnoliopsida</taxon>
        <taxon>Liliopsida</taxon>
        <taxon>Asparagales</taxon>
        <taxon>Asparagaceae</taxon>
        <taxon>Asparagoideae</taxon>
        <taxon>Asparagus</taxon>
    </lineage>
</organism>
<dbReference type="SUPFAM" id="SSF55271">
    <property type="entry name" value="DNA repair protein MutS, domain I"/>
    <property type="match status" value="1"/>
</dbReference>
<sequence length="976" mass="109311">MGPSRRLSSNGRSPLVRKQSQITTFFSPGKNPTDSPCPKPNPSPNPNSSTEKSKKTPLLIPSPTKPNPKAPPSTTEKKSFSEDVVGKKISVFWPLDKTWYDGHVKSFNKLTGKHLIQYEDAEEEVLDLEKEKIEWVKEEAPRKLRRLKRVSSSPVPETEIVRDGVNVDDDDDGEDEDWGKGVGEHVDNDDSKEVELEEEIEEENEKSAAKRSGKRSSSSVGSGKRKKVDVEKLGCSKKFRFDGDGEGPGDGQKGGSLVTPMSKSRYSTVLTTKGNAGGQQVNNFGSNSTDDAAERFAKREAEKFRFLQGGRKDARGKRPEDADYDQRTLFLPSDFLKSLSGCQRQWWEFKSKHMDKVLLFKMGKFYELFEMDAHIGAKELGLQYMKGDQPHCGFPEKNFSTNLEKLARKGYRVLVVEQTETPQQLELRRKETGSKDKVVKREICAMVTKGTLIEGDSLLTNPDTSYLMSITEKSNFLENQKKESIVIGICLVDVSTSMFMLGQFEDDSERHCLCSILSELRPVEIIKPSELLSPETENVLKYHTRNPLINNLVPSAEFWDAKKTIDEIRNIHWVLTHSTSELSTYVNGDNSDNSDTSERHSGGLPDVLSEVVTAGPNECCTLSALGGCLFYLRQAFLEEALLKCAKFERLQCSGFSATAKRTHMILDAAALENLEILENKKNGGLSGTLFAQLNHCVTSNGKRMLKSWLARPLYNKSLILERQDAIAGLKGTGVASALEFRKELLRLPDMERLLARLFAICDSNGRNANRVVLYEDAAKKQLQEFIAALRGCEVMIQACSSLSTILTNTESSLLHHLLTPGKGLPDVSSVLKHFKEAFDWIEAERSGRIIPHEGGDIEYDTACKTLRDIESSLKSYLKEQRRILGDSSVTYATVGKDSYLLEVPESLSLSVPRGYELCSSKKGYVRYRTPEIKKYLSKLAQAEADRESKLKSILQRLLGQFSEHHNKWRLLVSVIA</sequence>
<dbReference type="PIRSF" id="PIRSF037677">
    <property type="entry name" value="DNA_mis_repair_Msh6"/>
    <property type="match status" value="1"/>
</dbReference>
<dbReference type="GO" id="GO:0140664">
    <property type="term" value="F:ATP-dependent DNA damage sensor activity"/>
    <property type="evidence" value="ECO:0007669"/>
    <property type="project" value="InterPro"/>
</dbReference>
<keyword evidence="4" id="KW-0067">ATP-binding</keyword>
<dbReference type="Proteomes" id="UP000243459">
    <property type="component" value="Chromosome 6"/>
</dbReference>
<dbReference type="SMART" id="SM00533">
    <property type="entry name" value="MUTSd"/>
    <property type="match status" value="1"/>
</dbReference>
<feature type="non-terminal residue" evidence="9">
    <location>
        <position position="976"/>
    </location>
</feature>
<feature type="compositionally biased region" description="Acidic residues" evidence="6">
    <location>
        <begin position="195"/>
        <end position="204"/>
    </location>
</feature>
<dbReference type="InterPro" id="IPR036678">
    <property type="entry name" value="MutS_con_dom_sf"/>
</dbReference>
<dbReference type="SUPFAM" id="SSF48334">
    <property type="entry name" value="DNA repair protein MutS, domain III"/>
    <property type="match status" value="1"/>
</dbReference>
<feature type="compositionally biased region" description="Polar residues" evidence="6">
    <location>
        <begin position="1"/>
        <end position="26"/>
    </location>
</feature>
<evidence type="ECO:0000313" key="9">
    <source>
        <dbReference type="EMBL" id="ONK67179.1"/>
    </source>
</evidence>
<feature type="domain" description="Tudor" evidence="7">
    <location>
        <begin position="81"/>
        <end position="139"/>
    </location>
</feature>
<evidence type="ECO:0000313" key="10">
    <source>
        <dbReference type="Proteomes" id="UP000243459"/>
    </source>
</evidence>
<dbReference type="Gene3D" id="3.30.420.110">
    <property type="entry name" value="MutS, connector domain"/>
    <property type="match status" value="1"/>
</dbReference>
<evidence type="ECO:0000259" key="8">
    <source>
        <dbReference type="SMART" id="SM00533"/>
    </source>
</evidence>
<reference evidence="10" key="1">
    <citation type="journal article" date="2017" name="Nat. Commun.">
        <title>The asparagus genome sheds light on the origin and evolution of a young Y chromosome.</title>
        <authorList>
            <person name="Harkess A."/>
            <person name="Zhou J."/>
            <person name="Xu C."/>
            <person name="Bowers J.E."/>
            <person name="Van der Hulst R."/>
            <person name="Ayyampalayam S."/>
            <person name="Mercati F."/>
            <person name="Riccardi P."/>
            <person name="McKain M.R."/>
            <person name="Kakrana A."/>
            <person name="Tang H."/>
            <person name="Ray J."/>
            <person name="Groenendijk J."/>
            <person name="Arikit S."/>
            <person name="Mathioni S.M."/>
            <person name="Nakano M."/>
            <person name="Shan H."/>
            <person name="Telgmann-Rauber A."/>
            <person name="Kanno A."/>
            <person name="Yue Z."/>
            <person name="Chen H."/>
            <person name="Li W."/>
            <person name="Chen Y."/>
            <person name="Xu X."/>
            <person name="Zhang Y."/>
            <person name="Luo S."/>
            <person name="Chen H."/>
            <person name="Gao J."/>
            <person name="Mao Z."/>
            <person name="Pires J.C."/>
            <person name="Luo M."/>
            <person name="Kudrna D."/>
            <person name="Wing R.A."/>
            <person name="Meyers B.C."/>
            <person name="Yi K."/>
            <person name="Kong H."/>
            <person name="Lavrijsen P."/>
            <person name="Sunseri F."/>
            <person name="Falavigna A."/>
            <person name="Ye Y."/>
            <person name="Leebens-Mack J.H."/>
            <person name="Chen G."/>
        </authorList>
    </citation>
    <scope>NUCLEOTIDE SEQUENCE [LARGE SCALE GENOMIC DNA]</scope>
    <source>
        <strain evidence="10">cv. DH0086</strain>
    </source>
</reference>
<dbReference type="OMA" id="HMACAVE"/>